<dbReference type="InParanoid" id="M1CW36"/>
<evidence type="ECO:0000313" key="1">
    <source>
        <dbReference type="EnsemblPlants" id="PGSC0003DMT400076038"/>
    </source>
</evidence>
<accession>M1CW36</accession>
<protein>
    <submittedName>
        <fullName evidence="1">Uncharacterized protein</fullName>
    </submittedName>
</protein>
<reference evidence="2" key="1">
    <citation type="journal article" date="2011" name="Nature">
        <title>Genome sequence and analysis of the tuber crop potato.</title>
        <authorList>
            <consortium name="The Potato Genome Sequencing Consortium"/>
        </authorList>
    </citation>
    <scope>NUCLEOTIDE SEQUENCE [LARGE SCALE GENOMIC DNA]</scope>
    <source>
        <strain evidence="2">cv. DM1-3 516 R44</strain>
    </source>
</reference>
<dbReference type="PaxDb" id="4113-PGSC0003DMT400076038"/>
<dbReference type="Gramene" id="PGSC0003DMT400076038">
    <property type="protein sequence ID" value="PGSC0003DMT400076038"/>
    <property type="gene ID" value="PGSC0003DMG402029567"/>
</dbReference>
<evidence type="ECO:0000313" key="2">
    <source>
        <dbReference type="Proteomes" id="UP000011115"/>
    </source>
</evidence>
<organism evidence="1 2">
    <name type="scientific">Solanum tuberosum</name>
    <name type="common">Potato</name>
    <dbReference type="NCBI Taxonomy" id="4113"/>
    <lineage>
        <taxon>Eukaryota</taxon>
        <taxon>Viridiplantae</taxon>
        <taxon>Streptophyta</taxon>
        <taxon>Embryophyta</taxon>
        <taxon>Tracheophyta</taxon>
        <taxon>Spermatophyta</taxon>
        <taxon>Magnoliopsida</taxon>
        <taxon>eudicotyledons</taxon>
        <taxon>Gunneridae</taxon>
        <taxon>Pentapetalae</taxon>
        <taxon>asterids</taxon>
        <taxon>lamiids</taxon>
        <taxon>Solanales</taxon>
        <taxon>Solanaceae</taxon>
        <taxon>Solanoideae</taxon>
        <taxon>Solaneae</taxon>
        <taxon>Solanum</taxon>
    </lineage>
</organism>
<dbReference type="AlphaFoldDB" id="M1CW36"/>
<sequence>MTTKELITANPCTTISGSSGKSHLATLQSISRTKPHTYPFDTRQLTKLCLFMLVFQTSATSSPPLSC</sequence>
<dbReference type="Proteomes" id="UP000011115">
    <property type="component" value="Unassembled WGS sequence"/>
</dbReference>
<proteinExistence type="predicted"/>
<keyword evidence="2" id="KW-1185">Reference proteome</keyword>
<reference evidence="1" key="2">
    <citation type="submission" date="2015-06" db="UniProtKB">
        <authorList>
            <consortium name="EnsemblPlants"/>
        </authorList>
    </citation>
    <scope>IDENTIFICATION</scope>
    <source>
        <strain evidence="1">DM1-3 516 R44</strain>
    </source>
</reference>
<dbReference type="HOGENOM" id="CLU_2817458_0_0_1"/>
<dbReference type="EnsemblPlants" id="PGSC0003DMT400076038">
    <property type="protein sequence ID" value="PGSC0003DMT400076038"/>
    <property type="gene ID" value="PGSC0003DMG402029567"/>
</dbReference>
<name>M1CW36_SOLTU</name>